<dbReference type="GO" id="GO:0005783">
    <property type="term" value="C:endoplasmic reticulum"/>
    <property type="evidence" value="ECO:0007669"/>
    <property type="project" value="TreeGrafter"/>
</dbReference>
<evidence type="ECO:0000256" key="1">
    <source>
        <dbReference type="SAM" id="MobiDB-lite"/>
    </source>
</evidence>
<dbReference type="Pfam" id="PF00168">
    <property type="entry name" value="C2"/>
    <property type="match status" value="3"/>
</dbReference>
<dbReference type="PROSITE" id="PS50004">
    <property type="entry name" value="C2"/>
    <property type="match status" value="3"/>
</dbReference>
<dbReference type="AlphaFoldDB" id="A0A5J4VGG1"/>
<accession>A0A5J4VGG1</accession>
<dbReference type="PANTHER" id="PTHR10774">
    <property type="entry name" value="EXTENDED SYNAPTOTAGMIN-RELATED"/>
    <property type="match status" value="1"/>
</dbReference>
<evidence type="ECO:0000313" key="4">
    <source>
        <dbReference type="Proteomes" id="UP000324800"/>
    </source>
</evidence>
<feature type="domain" description="C2" evidence="2">
    <location>
        <begin position="451"/>
        <end position="572"/>
    </location>
</feature>
<dbReference type="InterPro" id="IPR000008">
    <property type="entry name" value="C2_dom"/>
</dbReference>
<evidence type="ECO:0000259" key="2">
    <source>
        <dbReference type="PROSITE" id="PS50004"/>
    </source>
</evidence>
<sequence>MIQENKDESIPIKQQEQQIASKNDLEIQKRVEDERIKLEAERKKKGLDSTQFVRGIVKFSHISVKNLVKKDVTGKSDPYVLFRVGNEEKQTSIAKNTLNYEYKNEAYELIYDPLAMQDDGIAQIEVYDYDKMGNNDLIGVANVDILRSLNKQMSVELSLKPKLGQKQSQSDINQQQPDYRLGKVIFRMLYSPVQEQSKNKKEDQTEKNKNGEENINIKQFKEFRKNKEADLAQYVKGNIKLSHISVRNLPKMDIGGKADPFVVFRMGDEEKKTTTAKNTLNYDYINESYELIYDPQIMNLKKEIDVEVFDYDSIGINDLIGIASIDILPSMNQQIEVELFLQPKKEKKDTQNRPNLTSQLKDQGLGKVVFWMLYTPDENQIIDTELVNERKRQQEEEMNEQIENMKKDGLKQRAQRGIQQTPEKETVQQQQQVIDKQQAQVNNNQQALYSELEQETYSEAEQAQYNRGMVRISNVSVRDIQMMDGQNQLFPFVNFCLGNIQRQTSVAENTVNNDYLNERIELIYDPEKLKGQRAVEVQVWNYSEDGNNNLIGTAIIDILAAYKQQMEIELYLQPKKAKEDQSQPDINQQQDQGIGKVTFWMIFLPEDLRLKSWREAALYTARSQREQLSSMRQSEQSLSEYVRGFVNVTVLSIHDPPDFCITDNRSIFVQLMLGVDQRKSRILQSDVDVIVEEDFSIWFDPDEITERDLFIEVWMKTEQIEGEEMPIEEDQFLGGVAVEFIDYLNNPQQLNLQLVGDATEEDTNSLMGEVTLNIVYIPQS</sequence>
<dbReference type="OrthoDB" id="5973539at2759"/>
<dbReference type="InterPro" id="IPR045050">
    <property type="entry name" value="Synaptotagmin_plant"/>
</dbReference>
<dbReference type="Gene3D" id="2.60.40.150">
    <property type="entry name" value="C2 domain"/>
    <property type="match status" value="3"/>
</dbReference>
<name>A0A5J4VGG1_9EUKA</name>
<dbReference type="SUPFAM" id="SSF49562">
    <property type="entry name" value="C2 domain (Calcium/lipid-binding domain, CaLB)"/>
    <property type="match status" value="4"/>
</dbReference>
<dbReference type="SMART" id="SM00239">
    <property type="entry name" value="C2"/>
    <property type="match status" value="3"/>
</dbReference>
<dbReference type="EMBL" id="SNRW01007329">
    <property type="protein sequence ID" value="KAA6381426.1"/>
    <property type="molecule type" value="Genomic_DNA"/>
</dbReference>
<feature type="region of interest" description="Disordered" evidence="1">
    <location>
        <begin position="194"/>
        <end position="213"/>
    </location>
</feature>
<dbReference type="CDD" id="cd00030">
    <property type="entry name" value="C2"/>
    <property type="match status" value="3"/>
</dbReference>
<evidence type="ECO:0000313" key="3">
    <source>
        <dbReference type="EMBL" id="KAA6381426.1"/>
    </source>
</evidence>
<protein>
    <recommendedName>
        <fullName evidence="2">C2 domain-containing protein</fullName>
    </recommendedName>
</protein>
<comment type="caution">
    <text evidence="3">The sequence shown here is derived from an EMBL/GenBank/DDBJ whole genome shotgun (WGS) entry which is preliminary data.</text>
</comment>
<organism evidence="3 4">
    <name type="scientific">Streblomastix strix</name>
    <dbReference type="NCBI Taxonomy" id="222440"/>
    <lineage>
        <taxon>Eukaryota</taxon>
        <taxon>Metamonada</taxon>
        <taxon>Preaxostyla</taxon>
        <taxon>Oxymonadida</taxon>
        <taxon>Streblomastigidae</taxon>
        <taxon>Streblomastix</taxon>
    </lineage>
</organism>
<dbReference type="Proteomes" id="UP000324800">
    <property type="component" value="Unassembled WGS sequence"/>
</dbReference>
<feature type="compositionally biased region" description="Basic and acidic residues" evidence="1">
    <location>
        <begin position="197"/>
        <end position="212"/>
    </location>
</feature>
<dbReference type="PANTHER" id="PTHR10774:SF190">
    <property type="entry name" value="C2 CALCIUM_LIPID-BINDING ENDONUCLEASE_EXONUCLEASE_PHOSPHATASE-RELATED"/>
    <property type="match status" value="1"/>
</dbReference>
<dbReference type="GO" id="GO:0008289">
    <property type="term" value="F:lipid binding"/>
    <property type="evidence" value="ECO:0007669"/>
    <property type="project" value="InterPro"/>
</dbReference>
<feature type="domain" description="C2" evidence="2">
    <location>
        <begin position="32"/>
        <end position="159"/>
    </location>
</feature>
<proteinExistence type="predicted"/>
<feature type="domain" description="C2" evidence="2">
    <location>
        <begin position="219"/>
        <end position="341"/>
    </location>
</feature>
<reference evidence="3 4" key="1">
    <citation type="submission" date="2019-03" db="EMBL/GenBank/DDBJ databases">
        <title>Single cell metagenomics reveals metabolic interactions within the superorganism composed of flagellate Streblomastix strix and complex community of Bacteroidetes bacteria on its surface.</title>
        <authorList>
            <person name="Treitli S.C."/>
            <person name="Kolisko M."/>
            <person name="Husnik F."/>
            <person name="Keeling P."/>
            <person name="Hampl V."/>
        </authorList>
    </citation>
    <scope>NUCLEOTIDE SEQUENCE [LARGE SCALE GENOMIC DNA]</scope>
    <source>
        <strain evidence="3">ST1C</strain>
    </source>
</reference>
<gene>
    <name evidence="3" type="ORF">EZS28_023046</name>
</gene>
<dbReference type="InterPro" id="IPR035892">
    <property type="entry name" value="C2_domain_sf"/>
</dbReference>
<feature type="region of interest" description="Disordered" evidence="1">
    <location>
        <begin position="404"/>
        <end position="430"/>
    </location>
</feature>